<feature type="domain" description="ZZ-type" evidence="16">
    <location>
        <begin position="6"/>
        <end position="62"/>
    </location>
</feature>
<feature type="compositionally biased region" description="Low complexity" evidence="15">
    <location>
        <begin position="278"/>
        <end position="307"/>
    </location>
</feature>
<evidence type="ECO:0000256" key="13">
    <source>
        <dbReference type="ARBA" id="ARBA00023228"/>
    </source>
</evidence>
<accession>A0ABQ7TFA7</accession>
<dbReference type="InterPro" id="IPR050774">
    <property type="entry name" value="KCMF1/Dystrophin"/>
</dbReference>
<gene>
    <name evidence="18" type="ORF">JD844_009574</name>
</gene>
<keyword evidence="10 14" id="KW-0863">Zinc-finger</keyword>
<dbReference type="SUPFAM" id="SSF57850">
    <property type="entry name" value="RING/U-box"/>
    <property type="match status" value="1"/>
</dbReference>
<dbReference type="SMART" id="SM00291">
    <property type="entry name" value="ZnF_ZZ"/>
    <property type="match status" value="1"/>
</dbReference>
<dbReference type="PROSITE" id="PS50135">
    <property type="entry name" value="ZF_ZZ_2"/>
    <property type="match status" value="1"/>
</dbReference>
<evidence type="ECO:0000256" key="12">
    <source>
        <dbReference type="ARBA" id="ARBA00022833"/>
    </source>
</evidence>
<reference evidence="18 19" key="1">
    <citation type="journal article" date="2022" name="Gigascience">
        <title>A chromosome-level genome assembly and annotation of the desert horned lizard, Phrynosoma platyrhinos, provides insight into chromosomal rearrangements among reptiles.</title>
        <authorList>
            <person name="Koochekian N."/>
            <person name="Ascanio A."/>
            <person name="Farleigh K."/>
            <person name="Card D.C."/>
            <person name="Schield D.R."/>
            <person name="Castoe T.A."/>
            <person name="Jezkova T."/>
        </authorList>
    </citation>
    <scope>NUCLEOTIDE SEQUENCE [LARGE SCALE GENOMIC DNA]</scope>
    <source>
        <strain evidence="18">NK-2021</strain>
    </source>
</reference>
<feature type="region of interest" description="Disordered" evidence="15">
    <location>
        <begin position="182"/>
        <end position="221"/>
    </location>
</feature>
<evidence type="ECO:0000256" key="7">
    <source>
        <dbReference type="ARBA" id="ARBA00022679"/>
    </source>
</evidence>
<keyword evidence="19" id="KW-1185">Reference proteome</keyword>
<dbReference type="PANTHER" id="PTHR12268">
    <property type="entry name" value="E3 UBIQUITIN-PROTEIN LIGASE KCMF1"/>
    <property type="match status" value="1"/>
</dbReference>
<evidence type="ECO:0000256" key="11">
    <source>
        <dbReference type="ARBA" id="ARBA00022786"/>
    </source>
</evidence>
<evidence type="ECO:0000256" key="4">
    <source>
        <dbReference type="ARBA" id="ARBA00010938"/>
    </source>
</evidence>
<comment type="subcellular location">
    <subcellularLocation>
        <location evidence="3">Late endosome</location>
    </subcellularLocation>
    <subcellularLocation>
        <location evidence="2">Lysosome</location>
    </subcellularLocation>
</comment>
<protein>
    <recommendedName>
        <fullName evidence="6">E3 ubiquitin-protein ligase KCMF1</fullName>
        <ecNumber evidence="5">2.3.2.27</ecNumber>
    </recommendedName>
</protein>
<evidence type="ECO:0000259" key="17">
    <source>
        <dbReference type="PROSITE" id="PS50157"/>
    </source>
</evidence>
<dbReference type="EC" id="2.3.2.27" evidence="5"/>
<keyword evidence="11" id="KW-0833">Ubl conjugation pathway</keyword>
<evidence type="ECO:0000256" key="14">
    <source>
        <dbReference type="PROSITE-ProRule" id="PRU00228"/>
    </source>
</evidence>
<dbReference type="InterPro" id="IPR000433">
    <property type="entry name" value="Znf_ZZ"/>
</dbReference>
<evidence type="ECO:0000313" key="18">
    <source>
        <dbReference type="EMBL" id="KAH0628425.1"/>
    </source>
</evidence>
<dbReference type="InterPro" id="IPR013087">
    <property type="entry name" value="Znf_C2H2_type"/>
</dbReference>
<dbReference type="InterPro" id="IPR008598">
    <property type="entry name" value="Di19_Zn-bd"/>
</dbReference>
<evidence type="ECO:0000256" key="6">
    <source>
        <dbReference type="ARBA" id="ARBA00014999"/>
    </source>
</evidence>
<evidence type="ECO:0000256" key="2">
    <source>
        <dbReference type="ARBA" id="ARBA00004371"/>
    </source>
</evidence>
<keyword evidence="8" id="KW-0479">Metal-binding</keyword>
<keyword evidence="13" id="KW-0458">Lysosome</keyword>
<dbReference type="PANTHER" id="PTHR12268:SF13">
    <property type="entry name" value="E3 UBIQUITIN-PROTEIN LIGASE KCMF1"/>
    <property type="match status" value="1"/>
</dbReference>
<dbReference type="PROSITE" id="PS50157">
    <property type="entry name" value="ZINC_FINGER_C2H2_2"/>
    <property type="match status" value="1"/>
</dbReference>
<keyword evidence="9" id="KW-0967">Endosome</keyword>
<organism evidence="18 19">
    <name type="scientific">Phrynosoma platyrhinos</name>
    <name type="common">Desert horned lizard</name>
    <dbReference type="NCBI Taxonomy" id="52577"/>
    <lineage>
        <taxon>Eukaryota</taxon>
        <taxon>Metazoa</taxon>
        <taxon>Chordata</taxon>
        <taxon>Craniata</taxon>
        <taxon>Vertebrata</taxon>
        <taxon>Euteleostomi</taxon>
        <taxon>Lepidosauria</taxon>
        <taxon>Squamata</taxon>
        <taxon>Bifurcata</taxon>
        <taxon>Unidentata</taxon>
        <taxon>Episquamata</taxon>
        <taxon>Toxicofera</taxon>
        <taxon>Iguania</taxon>
        <taxon>Phrynosomatidae</taxon>
        <taxon>Phrynosomatinae</taxon>
        <taxon>Phrynosoma</taxon>
    </lineage>
</organism>
<evidence type="ECO:0000256" key="9">
    <source>
        <dbReference type="ARBA" id="ARBA00022753"/>
    </source>
</evidence>
<evidence type="ECO:0000256" key="5">
    <source>
        <dbReference type="ARBA" id="ARBA00012483"/>
    </source>
</evidence>
<evidence type="ECO:0000259" key="16">
    <source>
        <dbReference type="PROSITE" id="PS50135"/>
    </source>
</evidence>
<keyword evidence="12" id="KW-0862">Zinc</keyword>
<dbReference type="Pfam" id="PF05605">
    <property type="entry name" value="zf-Di19"/>
    <property type="match status" value="1"/>
</dbReference>
<feature type="region of interest" description="Disordered" evidence="15">
    <location>
        <begin position="278"/>
        <end position="311"/>
    </location>
</feature>
<dbReference type="CDD" id="cd02338">
    <property type="entry name" value="ZZ_PCMF_like"/>
    <property type="match status" value="1"/>
</dbReference>
<dbReference type="InterPro" id="IPR043145">
    <property type="entry name" value="Znf_ZZ_sf"/>
</dbReference>
<dbReference type="SMART" id="SM00355">
    <property type="entry name" value="ZnF_C2H2"/>
    <property type="match status" value="1"/>
</dbReference>
<name>A0ABQ7TFA7_PHRPL</name>
<evidence type="ECO:0000256" key="1">
    <source>
        <dbReference type="ARBA" id="ARBA00000900"/>
    </source>
</evidence>
<sequence length="409" mass="45044">MNFCLVTGVSCDACLKGNFRGRRYKCLICYDYDLCASCYESGATTTRHTTDHPMQCILTRVDFDLYYGGEAFSVEQPQSFTCPYCGKMGYTETSLQEHVTSEHAETSTEVICPICAALPGGDPNHVTDDFAAHLTLEHRAPRDLISFPEHRFCLDPTAGYSEGKLKCCKTDESSGVRHVRRMFHPGRGLGGPRARRSNMHFTSSSTGGFSSSQSSYSPSNREAMDPIAELLSQLSGVRRSAGGQLNSSGPSASQLQQLQMQLQLERQHAQAARQQLETARNATRRTNTSSVTTTITQSTATTNTSNAENSQQAIQNSQFLLTRLNDPKMSEVERQSMESERADRSLFVQELLLSTLMREESSSSDEDERGEVADFGAMGCVDIMPLDVALENLNLKESNKGNEPPPPPL</sequence>
<evidence type="ECO:0000256" key="3">
    <source>
        <dbReference type="ARBA" id="ARBA00004603"/>
    </source>
</evidence>
<dbReference type="EMBL" id="JAIPUX010000439">
    <property type="protein sequence ID" value="KAH0628425.1"/>
    <property type="molecule type" value="Genomic_DNA"/>
</dbReference>
<evidence type="ECO:0000313" key="19">
    <source>
        <dbReference type="Proteomes" id="UP000826234"/>
    </source>
</evidence>
<dbReference type="PROSITE" id="PS01357">
    <property type="entry name" value="ZF_ZZ_1"/>
    <property type="match status" value="1"/>
</dbReference>
<comment type="caution">
    <text evidence="18">The sequence shown here is derived from an EMBL/GenBank/DDBJ whole genome shotgun (WGS) entry which is preliminary data.</text>
</comment>
<dbReference type="Gene3D" id="3.30.60.90">
    <property type="match status" value="1"/>
</dbReference>
<dbReference type="Proteomes" id="UP000826234">
    <property type="component" value="Unassembled WGS sequence"/>
</dbReference>
<evidence type="ECO:0000256" key="8">
    <source>
        <dbReference type="ARBA" id="ARBA00022723"/>
    </source>
</evidence>
<feature type="domain" description="C2H2-type" evidence="17">
    <location>
        <begin position="80"/>
        <end position="108"/>
    </location>
</feature>
<feature type="compositionally biased region" description="Low complexity" evidence="15">
    <location>
        <begin position="201"/>
        <end position="219"/>
    </location>
</feature>
<comment type="similarity">
    <text evidence="4">Belongs to the KCMF1 family.</text>
</comment>
<comment type="catalytic activity">
    <reaction evidence="1">
        <text>S-ubiquitinyl-[E2 ubiquitin-conjugating enzyme]-L-cysteine + [acceptor protein]-L-lysine = [E2 ubiquitin-conjugating enzyme]-L-cysteine + N(6)-ubiquitinyl-[acceptor protein]-L-lysine.</text>
        <dbReference type="EC" id="2.3.2.27"/>
    </reaction>
</comment>
<evidence type="ECO:0000256" key="10">
    <source>
        <dbReference type="ARBA" id="ARBA00022771"/>
    </source>
</evidence>
<keyword evidence="7" id="KW-0808">Transferase</keyword>
<proteinExistence type="inferred from homology"/>
<dbReference type="Pfam" id="PF00569">
    <property type="entry name" value="ZZ"/>
    <property type="match status" value="1"/>
</dbReference>
<evidence type="ECO:0000256" key="15">
    <source>
        <dbReference type="SAM" id="MobiDB-lite"/>
    </source>
</evidence>